<sequence>MDIVRQFYHVTSLCKSQIISAKALIPQVHSPSHEWMWLLDSQYKEKIPTGLWFCSTLFNGILPNQSPYGEERVKIPIENVFSQLGGKVNIYQGKNAFVSGNTYVRLMLVKEGDNFACLEHMEKLNLKDNVFLKCISESQFQVPKRPIWVETFVPYEIDISEGEWDKVNKLLSM</sequence>
<comment type="caution">
    <text evidence="2">The sequence shown here is derived from an EMBL/GenBank/DDBJ whole genome shotgun (WGS) entry which is preliminary data.</text>
</comment>
<proteinExistence type="predicted"/>
<gene>
    <name evidence="2" type="ORF">KP79_PYT18390</name>
</gene>
<protein>
    <submittedName>
        <fullName evidence="2">Phytanoyl-CoA hydroxylase-interacting protein-like</fullName>
    </submittedName>
</protein>
<evidence type="ECO:0000313" key="2">
    <source>
        <dbReference type="EMBL" id="OWF37317.1"/>
    </source>
</evidence>
<dbReference type="Pfam" id="PF19281">
    <property type="entry name" value="PHYHIP_C"/>
    <property type="match status" value="1"/>
</dbReference>
<keyword evidence="3" id="KW-1185">Reference proteome</keyword>
<dbReference type="EMBL" id="NEDP02005591">
    <property type="protein sequence ID" value="OWF37317.1"/>
    <property type="molecule type" value="Genomic_DNA"/>
</dbReference>
<feature type="domain" description="Phytanoyl-CoA hydroxylase-interacting protein-like C-terminal" evidence="1">
    <location>
        <begin position="50"/>
        <end position="139"/>
    </location>
</feature>
<accession>A0A210PLH2</accession>
<dbReference type="AlphaFoldDB" id="A0A210PLH2"/>
<organism evidence="2 3">
    <name type="scientific">Mizuhopecten yessoensis</name>
    <name type="common">Japanese scallop</name>
    <name type="synonym">Patinopecten yessoensis</name>
    <dbReference type="NCBI Taxonomy" id="6573"/>
    <lineage>
        <taxon>Eukaryota</taxon>
        <taxon>Metazoa</taxon>
        <taxon>Spiralia</taxon>
        <taxon>Lophotrochozoa</taxon>
        <taxon>Mollusca</taxon>
        <taxon>Bivalvia</taxon>
        <taxon>Autobranchia</taxon>
        <taxon>Pteriomorphia</taxon>
        <taxon>Pectinida</taxon>
        <taxon>Pectinoidea</taxon>
        <taxon>Pectinidae</taxon>
        <taxon>Mizuhopecten</taxon>
    </lineage>
</organism>
<evidence type="ECO:0000259" key="1">
    <source>
        <dbReference type="Pfam" id="PF19281"/>
    </source>
</evidence>
<name>A0A210PLH2_MIZYE</name>
<dbReference type="OrthoDB" id="6121053at2759"/>
<dbReference type="Proteomes" id="UP000242188">
    <property type="component" value="Unassembled WGS sequence"/>
</dbReference>
<evidence type="ECO:0000313" key="3">
    <source>
        <dbReference type="Proteomes" id="UP000242188"/>
    </source>
</evidence>
<dbReference type="InterPro" id="IPR045545">
    <property type="entry name" value="PHYIP/PHIPL_C"/>
</dbReference>
<reference evidence="2 3" key="1">
    <citation type="journal article" date="2017" name="Nat. Ecol. Evol.">
        <title>Scallop genome provides insights into evolution of bilaterian karyotype and development.</title>
        <authorList>
            <person name="Wang S."/>
            <person name="Zhang J."/>
            <person name="Jiao W."/>
            <person name="Li J."/>
            <person name="Xun X."/>
            <person name="Sun Y."/>
            <person name="Guo X."/>
            <person name="Huan P."/>
            <person name="Dong B."/>
            <person name="Zhang L."/>
            <person name="Hu X."/>
            <person name="Sun X."/>
            <person name="Wang J."/>
            <person name="Zhao C."/>
            <person name="Wang Y."/>
            <person name="Wang D."/>
            <person name="Huang X."/>
            <person name="Wang R."/>
            <person name="Lv J."/>
            <person name="Li Y."/>
            <person name="Zhang Z."/>
            <person name="Liu B."/>
            <person name="Lu W."/>
            <person name="Hui Y."/>
            <person name="Liang J."/>
            <person name="Zhou Z."/>
            <person name="Hou R."/>
            <person name="Li X."/>
            <person name="Liu Y."/>
            <person name="Li H."/>
            <person name="Ning X."/>
            <person name="Lin Y."/>
            <person name="Zhao L."/>
            <person name="Xing Q."/>
            <person name="Dou J."/>
            <person name="Li Y."/>
            <person name="Mao J."/>
            <person name="Guo H."/>
            <person name="Dou H."/>
            <person name="Li T."/>
            <person name="Mu C."/>
            <person name="Jiang W."/>
            <person name="Fu Q."/>
            <person name="Fu X."/>
            <person name="Miao Y."/>
            <person name="Liu J."/>
            <person name="Yu Q."/>
            <person name="Li R."/>
            <person name="Liao H."/>
            <person name="Li X."/>
            <person name="Kong Y."/>
            <person name="Jiang Z."/>
            <person name="Chourrout D."/>
            <person name="Li R."/>
            <person name="Bao Z."/>
        </authorList>
    </citation>
    <scope>NUCLEOTIDE SEQUENCE [LARGE SCALE GENOMIC DNA]</scope>
    <source>
        <strain evidence="2 3">PY_sf001</strain>
    </source>
</reference>